<dbReference type="Proteomes" id="UP000825729">
    <property type="component" value="Unassembled WGS sequence"/>
</dbReference>
<name>A0AAV7DYB5_ARIFI</name>
<evidence type="ECO:0000256" key="1">
    <source>
        <dbReference type="SAM" id="SignalP"/>
    </source>
</evidence>
<keyword evidence="3" id="KW-1185">Reference proteome</keyword>
<evidence type="ECO:0008006" key="4">
    <source>
        <dbReference type="Google" id="ProtNLM"/>
    </source>
</evidence>
<comment type="caution">
    <text evidence="2">The sequence shown here is derived from an EMBL/GenBank/DDBJ whole genome shotgun (WGS) entry which is preliminary data.</text>
</comment>
<reference evidence="2 3" key="1">
    <citation type="submission" date="2021-07" db="EMBL/GenBank/DDBJ databases">
        <title>The Aristolochia fimbriata genome: insights into angiosperm evolution, floral development and chemical biosynthesis.</title>
        <authorList>
            <person name="Jiao Y."/>
        </authorList>
    </citation>
    <scope>NUCLEOTIDE SEQUENCE [LARGE SCALE GENOMIC DNA]</scope>
    <source>
        <strain evidence="2">IBCAS-2021</strain>
        <tissue evidence="2">Leaf</tissue>
    </source>
</reference>
<evidence type="ECO:0000313" key="3">
    <source>
        <dbReference type="Proteomes" id="UP000825729"/>
    </source>
</evidence>
<organism evidence="2 3">
    <name type="scientific">Aristolochia fimbriata</name>
    <name type="common">White veined hardy Dutchman's pipe vine</name>
    <dbReference type="NCBI Taxonomy" id="158543"/>
    <lineage>
        <taxon>Eukaryota</taxon>
        <taxon>Viridiplantae</taxon>
        <taxon>Streptophyta</taxon>
        <taxon>Embryophyta</taxon>
        <taxon>Tracheophyta</taxon>
        <taxon>Spermatophyta</taxon>
        <taxon>Magnoliopsida</taxon>
        <taxon>Magnoliidae</taxon>
        <taxon>Piperales</taxon>
        <taxon>Aristolochiaceae</taxon>
        <taxon>Aristolochia</taxon>
    </lineage>
</organism>
<proteinExistence type="predicted"/>
<accession>A0AAV7DYB5</accession>
<evidence type="ECO:0000313" key="2">
    <source>
        <dbReference type="EMBL" id="KAG9440611.1"/>
    </source>
</evidence>
<gene>
    <name evidence="2" type="ORF">H6P81_020776</name>
</gene>
<dbReference type="EMBL" id="JAINDJ010000008">
    <property type="protein sequence ID" value="KAG9440611.1"/>
    <property type="molecule type" value="Genomic_DNA"/>
</dbReference>
<feature type="chain" id="PRO_5043876996" description="Transmembrane protein" evidence="1">
    <location>
        <begin position="28"/>
        <end position="72"/>
    </location>
</feature>
<sequence length="72" mass="7701">MTKKAPSSLTLFLLLLLLSFVSSPCEASDHQNNSAVSYSAVTLLPGLQEAPPPPLYLETGYAGVGESSRDRY</sequence>
<dbReference type="AlphaFoldDB" id="A0AAV7DYB5"/>
<keyword evidence="1" id="KW-0732">Signal</keyword>
<feature type="signal peptide" evidence="1">
    <location>
        <begin position="1"/>
        <end position="27"/>
    </location>
</feature>
<protein>
    <recommendedName>
        <fullName evidence="4">Transmembrane protein</fullName>
    </recommendedName>
</protein>